<keyword evidence="2" id="KW-0547">Nucleotide-binding</keyword>
<evidence type="ECO:0000259" key="7">
    <source>
        <dbReference type="Pfam" id="PF13087"/>
    </source>
</evidence>
<organism evidence="8 9">
    <name type="scientific">Ganoderma sinense ZZ0214-1</name>
    <dbReference type="NCBI Taxonomy" id="1077348"/>
    <lineage>
        <taxon>Eukaryota</taxon>
        <taxon>Fungi</taxon>
        <taxon>Dikarya</taxon>
        <taxon>Basidiomycota</taxon>
        <taxon>Agaricomycotina</taxon>
        <taxon>Agaricomycetes</taxon>
        <taxon>Polyporales</taxon>
        <taxon>Polyporaceae</taxon>
        <taxon>Ganoderma</taxon>
    </lineage>
</organism>
<reference evidence="8 9" key="1">
    <citation type="journal article" date="2015" name="Sci. Rep.">
        <title>Chromosome-level genome map provides insights into diverse defense mechanisms in the medicinal fungus Ganoderma sinense.</title>
        <authorList>
            <person name="Zhu Y."/>
            <person name="Xu J."/>
            <person name="Sun C."/>
            <person name="Zhou S."/>
            <person name="Xu H."/>
            <person name="Nelson D.R."/>
            <person name="Qian J."/>
            <person name="Song J."/>
            <person name="Luo H."/>
            <person name="Xiang L."/>
            <person name="Li Y."/>
            <person name="Xu Z."/>
            <person name="Ji A."/>
            <person name="Wang L."/>
            <person name="Lu S."/>
            <person name="Hayward A."/>
            <person name="Sun W."/>
            <person name="Li X."/>
            <person name="Schwartz D.C."/>
            <person name="Wang Y."/>
            <person name="Chen S."/>
        </authorList>
    </citation>
    <scope>NUCLEOTIDE SEQUENCE [LARGE SCALE GENOMIC DNA]</scope>
    <source>
        <strain evidence="8 9">ZZ0214-1</strain>
    </source>
</reference>
<dbReference type="OrthoDB" id="6513042at2759"/>
<name>A0A2G8SP94_9APHY</name>
<proteinExistence type="inferred from homology"/>
<accession>A0A2G8SP94</accession>
<sequence length="708" mass="78954">MPPKQRTIQQTLIDDYHPDISVHDEVLESHLTQEILDKLLYNTSVPRRVGLAPIYSNSRKGGRLCRLVVSTARMAIVVQFHAEGKGAKAYQGRELLKDAILCNEDITILAFDLAKLAIALFADHGIRILNGVDLQSAFGVSEQPALAAINFAVGDRATVLKGNVETTFATCIYDEKRAAVTTIACVQQAWVAQILATYDGMEERIQSAPKINTRDKSEVQLRAFVRLERGEQRLALNQPTSTMHEFTALGTRNNTAQLRGQRFQTRFLKDEFRTQRVLLHDPETNMDFITDARIQTVSGRDVTLKAGNSLDGRIIKAVLTEGADGPTNAQRQRAAASREALQGKSEILQNPFLQYILEPSPEFSWPESFPLIDTIPPIITTRPLNESQQRAVEHMLLNTKETRMSIIQGPPGTGKTTVIAAFVSSAIGAGASGLWLVAQSNIAVKNIAEKLVDVGFLNWRLLVSQDFHFGWHEHIYGKINKNLIHSHQFKAARHDKSLQGIPVILCTLSMLSHPKLNIFTTLNPVKTLVIDEASQIAIGDYIPPLINFPSITKICMIGDHKQLPPYGADGDDTIQSVFEISHLKESAVFLSIQYRMPPLIGEVVSDVMYEGQLQSNPDHPVPSTKPSCWFVDTQDSKELQHETSWHNPAERTTVLKIAEKLQAEDKDYCIITPYDAQRSFLENDLKDSGLNWKDKCFNVDSFQGKSFS</sequence>
<feature type="domain" description="DNA2/NAM7 helicase helicase" evidence="6">
    <location>
        <begin position="486"/>
        <end position="565"/>
    </location>
</feature>
<evidence type="ECO:0000256" key="2">
    <source>
        <dbReference type="ARBA" id="ARBA00022741"/>
    </source>
</evidence>
<dbReference type="Pfam" id="PF13087">
    <property type="entry name" value="AAA_12"/>
    <property type="match status" value="1"/>
</dbReference>
<evidence type="ECO:0000256" key="5">
    <source>
        <dbReference type="ARBA" id="ARBA00022840"/>
    </source>
</evidence>
<dbReference type="GO" id="GO:0016787">
    <property type="term" value="F:hydrolase activity"/>
    <property type="evidence" value="ECO:0007669"/>
    <property type="project" value="UniProtKB-KW"/>
</dbReference>
<dbReference type="Proteomes" id="UP000230002">
    <property type="component" value="Unassembled WGS sequence"/>
</dbReference>
<dbReference type="AlphaFoldDB" id="A0A2G8SP94"/>
<feature type="domain" description="DNA2/NAM7 helicase-like C-terminal" evidence="7">
    <location>
        <begin position="576"/>
        <end position="705"/>
    </location>
</feature>
<comment type="caution">
    <text evidence="8">The sequence shown here is derived from an EMBL/GenBank/DDBJ whole genome shotgun (WGS) entry which is preliminary data.</text>
</comment>
<keyword evidence="4" id="KW-0347">Helicase</keyword>
<evidence type="ECO:0000259" key="6">
    <source>
        <dbReference type="Pfam" id="PF13086"/>
    </source>
</evidence>
<evidence type="ECO:0000256" key="4">
    <source>
        <dbReference type="ARBA" id="ARBA00022806"/>
    </source>
</evidence>
<dbReference type="EMBL" id="AYKW01000003">
    <property type="protein sequence ID" value="PIL35585.1"/>
    <property type="molecule type" value="Genomic_DNA"/>
</dbReference>
<dbReference type="GO" id="GO:0043139">
    <property type="term" value="F:5'-3' DNA helicase activity"/>
    <property type="evidence" value="ECO:0007669"/>
    <property type="project" value="TreeGrafter"/>
</dbReference>
<dbReference type="InterPro" id="IPR027417">
    <property type="entry name" value="P-loop_NTPase"/>
</dbReference>
<dbReference type="Gene3D" id="3.40.50.300">
    <property type="entry name" value="P-loop containing nucleotide triphosphate hydrolases"/>
    <property type="match status" value="2"/>
</dbReference>
<evidence type="ECO:0000256" key="3">
    <source>
        <dbReference type="ARBA" id="ARBA00022801"/>
    </source>
</evidence>
<keyword evidence="3" id="KW-0378">Hydrolase</keyword>
<evidence type="ECO:0000256" key="1">
    <source>
        <dbReference type="ARBA" id="ARBA00007913"/>
    </source>
</evidence>
<keyword evidence="5" id="KW-0067">ATP-binding</keyword>
<dbReference type="InterPro" id="IPR050534">
    <property type="entry name" value="Coronavir_polyprotein_1ab"/>
</dbReference>
<evidence type="ECO:0000313" key="9">
    <source>
        <dbReference type="Proteomes" id="UP000230002"/>
    </source>
</evidence>
<protein>
    <submittedName>
        <fullName evidence="8">Uncharacterized protein</fullName>
    </submittedName>
</protein>
<dbReference type="SUPFAM" id="SSF52540">
    <property type="entry name" value="P-loop containing nucleoside triphosphate hydrolases"/>
    <property type="match status" value="1"/>
</dbReference>
<dbReference type="InterPro" id="IPR041679">
    <property type="entry name" value="DNA2/NAM7-like_C"/>
</dbReference>
<dbReference type="PANTHER" id="PTHR43788:SF8">
    <property type="entry name" value="DNA-BINDING PROTEIN SMUBP-2"/>
    <property type="match status" value="1"/>
</dbReference>
<dbReference type="InterPro" id="IPR041677">
    <property type="entry name" value="DNA2/NAM7_AAA_11"/>
</dbReference>
<gene>
    <name evidence="8" type="ORF">GSI_02313</name>
</gene>
<dbReference type="Pfam" id="PF13086">
    <property type="entry name" value="AAA_11"/>
    <property type="match status" value="2"/>
</dbReference>
<dbReference type="GO" id="GO:0005524">
    <property type="term" value="F:ATP binding"/>
    <property type="evidence" value="ECO:0007669"/>
    <property type="project" value="UniProtKB-KW"/>
</dbReference>
<keyword evidence="9" id="KW-1185">Reference proteome</keyword>
<feature type="domain" description="DNA2/NAM7 helicase helicase" evidence="6">
    <location>
        <begin position="384"/>
        <end position="453"/>
    </location>
</feature>
<dbReference type="STRING" id="1077348.A0A2G8SP94"/>
<comment type="similarity">
    <text evidence="1">Belongs to the DNA2/NAM7 helicase family.</text>
</comment>
<dbReference type="PANTHER" id="PTHR43788">
    <property type="entry name" value="DNA2/NAM7 HELICASE FAMILY MEMBER"/>
    <property type="match status" value="1"/>
</dbReference>
<evidence type="ECO:0000313" key="8">
    <source>
        <dbReference type="EMBL" id="PIL35585.1"/>
    </source>
</evidence>